<evidence type="ECO:0000313" key="3">
    <source>
        <dbReference type="Proteomes" id="UP001176468"/>
    </source>
</evidence>
<gene>
    <name evidence="2" type="ORF">Q5H94_01955</name>
</gene>
<organism evidence="2 3">
    <name type="scientific">Sphingomonas immobilis</name>
    <dbReference type="NCBI Taxonomy" id="3063997"/>
    <lineage>
        <taxon>Bacteria</taxon>
        <taxon>Pseudomonadati</taxon>
        <taxon>Pseudomonadota</taxon>
        <taxon>Alphaproteobacteria</taxon>
        <taxon>Sphingomonadales</taxon>
        <taxon>Sphingomonadaceae</taxon>
        <taxon>Sphingomonas</taxon>
    </lineage>
</organism>
<evidence type="ECO:0000256" key="1">
    <source>
        <dbReference type="SAM" id="MobiDB-lite"/>
    </source>
</evidence>
<sequence length="125" mass="13274">MGTNPLRGEADLVAGDQTYKLVFDVNAFICAEQALGGMTTDEIVERYERTQAKADMTLLRALVYGGLQREHPCHLIQAGEIVADAGIASVRDAVRTGLGAAFGMKPAEDKEEPDPPVAPDETGTG</sequence>
<dbReference type="EMBL" id="JAUQSZ010000001">
    <property type="protein sequence ID" value="MDO7841078.1"/>
    <property type="molecule type" value="Genomic_DNA"/>
</dbReference>
<name>A0ABT8ZU31_9SPHN</name>
<comment type="caution">
    <text evidence="2">The sequence shown here is derived from an EMBL/GenBank/DDBJ whole genome shotgun (WGS) entry which is preliminary data.</text>
</comment>
<evidence type="ECO:0008006" key="4">
    <source>
        <dbReference type="Google" id="ProtNLM"/>
    </source>
</evidence>
<reference evidence="2" key="1">
    <citation type="submission" date="2023-07" db="EMBL/GenBank/DDBJ databases">
        <authorList>
            <person name="Kim M.K."/>
        </authorList>
    </citation>
    <scope>NUCLEOTIDE SEQUENCE</scope>
    <source>
        <strain evidence="2">CA1-15</strain>
    </source>
</reference>
<accession>A0ABT8ZU31</accession>
<protein>
    <recommendedName>
        <fullName evidence="4">Gene transfer agent family protein</fullName>
    </recommendedName>
</protein>
<evidence type="ECO:0000313" key="2">
    <source>
        <dbReference type="EMBL" id="MDO7841078.1"/>
    </source>
</evidence>
<feature type="region of interest" description="Disordered" evidence="1">
    <location>
        <begin position="102"/>
        <end position="125"/>
    </location>
</feature>
<keyword evidence="3" id="KW-1185">Reference proteome</keyword>
<proteinExistence type="predicted"/>
<dbReference type="Proteomes" id="UP001176468">
    <property type="component" value="Unassembled WGS sequence"/>
</dbReference>
<dbReference type="RefSeq" id="WP_304559476.1">
    <property type="nucleotide sequence ID" value="NZ_JAUQSZ010000001.1"/>
</dbReference>